<name>A0A345NPT0_9MICO</name>
<keyword evidence="3" id="KW-1185">Reference proteome</keyword>
<dbReference type="Proteomes" id="UP000253790">
    <property type="component" value="Chromosome"/>
</dbReference>
<reference evidence="2 3" key="1">
    <citation type="submission" date="2018-07" db="EMBL/GenBank/DDBJ databases">
        <title>Complete genome sequencing of Ornithinimicrobium sp. AMA3305.</title>
        <authorList>
            <person name="Bae J.-W."/>
        </authorList>
    </citation>
    <scope>NUCLEOTIDE SEQUENCE [LARGE SCALE GENOMIC DNA]</scope>
    <source>
        <strain evidence="2 3">AMA3305</strain>
    </source>
</reference>
<evidence type="ECO:0000313" key="2">
    <source>
        <dbReference type="EMBL" id="AXH97038.1"/>
    </source>
</evidence>
<dbReference type="Gene3D" id="3.40.50.300">
    <property type="entry name" value="P-loop containing nucleotide triphosphate hydrolases"/>
    <property type="match status" value="1"/>
</dbReference>
<dbReference type="KEGG" id="orn:DV701_13715"/>
<proteinExistence type="predicted"/>
<gene>
    <name evidence="2" type="ORF">DV701_13715</name>
</gene>
<protein>
    <submittedName>
        <fullName evidence="2">Uncharacterized protein</fullName>
    </submittedName>
</protein>
<sequence length="70" mass="7346">MQQCTLVDNGRTVVVADHDDAAMATADVVVEPGPGAGSWVAGTRPASPPRPTTSRWSRRAGCAPRRSGWT</sequence>
<accession>A0A345NPT0</accession>
<dbReference type="EMBL" id="CP031229">
    <property type="protein sequence ID" value="AXH97038.1"/>
    <property type="molecule type" value="Genomic_DNA"/>
</dbReference>
<organism evidence="2 3">
    <name type="scientific">Ornithinimicrobium avium</name>
    <dbReference type="NCBI Taxonomy" id="2283195"/>
    <lineage>
        <taxon>Bacteria</taxon>
        <taxon>Bacillati</taxon>
        <taxon>Actinomycetota</taxon>
        <taxon>Actinomycetes</taxon>
        <taxon>Micrococcales</taxon>
        <taxon>Ornithinimicrobiaceae</taxon>
        <taxon>Ornithinimicrobium</taxon>
    </lineage>
</organism>
<evidence type="ECO:0000256" key="1">
    <source>
        <dbReference type="SAM" id="MobiDB-lite"/>
    </source>
</evidence>
<dbReference type="AlphaFoldDB" id="A0A345NPT0"/>
<evidence type="ECO:0000313" key="3">
    <source>
        <dbReference type="Proteomes" id="UP000253790"/>
    </source>
</evidence>
<dbReference type="InterPro" id="IPR027417">
    <property type="entry name" value="P-loop_NTPase"/>
</dbReference>
<feature type="region of interest" description="Disordered" evidence="1">
    <location>
        <begin position="34"/>
        <end position="70"/>
    </location>
</feature>